<accession>A0A9Q1JSZ7</accession>
<dbReference type="EMBL" id="JAKOGI010000791">
    <property type="protein sequence ID" value="KAJ8430490.1"/>
    <property type="molecule type" value="Genomic_DNA"/>
</dbReference>
<evidence type="ECO:0008006" key="3">
    <source>
        <dbReference type="Google" id="ProtNLM"/>
    </source>
</evidence>
<protein>
    <recommendedName>
        <fullName evidence="3">Nicastrin</fullName>
    </recommendedName>
</protein>
<dbReference type="GO" id="GO:0005886">
    <property type="term" value="C:plasma membrane"/>
    <property type="evidence" value="ECO:0007669"/>
    <property type="project" value="TreeGrafter"/>
</dbReference>
<sequence length="635" mass="69541">MCMSPPPCWLLSHQVSLAQELLGGQLTCPTSRRGFYFLHFIFHPLQKIRYQGCKISYQKLDGVNIVGFTEFTALIYVTRTQVRVIRVQLSDSAILRKFADFHYNKVWDSRFGVLLKSRDLSSIRWVQGSVWSSLPPLNGAASDATKPIILVVASMDSASFFRDKSLGAESPLSGLVALMAAADAFSHSDHFRSFKKQIVFLVVTGEAWGFLGSRRFLHELDQQSGAVAGLNATLIEETGRIAANSSIANAQTNKETVELGERRDIMHGRAKSHSVIGNGFNKVLEVGSVGKGMNGGHMTFYAHSAGVVTFERSPMSDLKGLKSTLKGSLAPNETFNALQRAQKSLKSDSIQILAASPLNPGIPPSSLMSFLKKNSKISGTVLEDFDSTFSNEFYHSHPDDISNIDSTSIVAAASLVARSLYILASDMKNPNSSDLDAVRVNASLVEELLDCLLKCDPGLSCGLVKSYISPTTTCPSNYVGVLVTDPSSPPYPRYSSDVSRFIWNFLADKTATQKKSNASNCQQDCNGQGELCIKAETDHSACVKSTTRYIPTYSTRLEYESGSWKLLPPNSSDPMSVVDPVWTESNWDVIGLRVYTMQDTTYDRLILLAGLGITGFSYFAIEVTKAIIAKSLKRD</sequence>
<dbReference type="Pfam" id="PF05450">
    <property type="entry name" value="Nicastrin"/>
    <property type="match status" value="1"/>
</dbReference>
<reference evidence="1" key="1">
    <citation type="submission" date="2022-04" db="EMBL/GenBank/DDBJ databases">
        <title>Carnegiea gigantea Genome sequencing and assembly v2.</title>
        <authorList>
            <person name="Copetti D."/>
            <person name="Sanderson M.J."/>
            <person name="Burquez A."/>
            <person name="Wojciechowski M.F."/>
        </authorList>
    </citation>
    <scope>NUCLEOTIDE SEQUENCE</scope>
    <source>
        <strain evidence="1">SGP5-SGP5p</strain>
        <tissue evidence="1">Aerial part</tissue>
    </source>
</reference>
<evidence type="ECO:0000313" key="1">
    <source>
        <dbReference type="EMBL" id="KAJ8430490.1"/>
    </source>
</evidence>
<dbReference type="InterPro" id="IPR008710">
    <property type="entry name" value="Nicastrin"/>
</dbReference>
<dbReference type="OrthoDB" id="10265862at2759"/>
<proteinExistence type="predicted"/>
<dbReference type="PANTHER" id="PTHR21092">
    <property type="entry name" value="NICASTRIN"/>
    <property type="match status" value="1"/>
</dbReference>
<keyword evidence="2" id="KW-1185">Reference proteome</keyword>
<gene>
    <name evidence="1" type="ORF">Cgig2_004683</name>
</gene>
<dbReference type="PANTHER" id="PTHR21092:SF0">
    <property type="entry name" value="NICASTRIN"/>
    <property type="match status" value="1"/>
</dbReference>
<dbReference type="SUPFAM" id="SSF53187">
    <property type="entry name" value="Zn-dependent exopeptidases"/>
    <property type="match status" value="1"/>
</dbReference>
<dbReference type="GO" id="GO:0016485">
    <property type="term" value="P:protein processing"/>
    <property type="evidence" value="ECO:0007669"/>
    <property type="project" value="InterPro"/>
</dbReference>
<dbReference type="AlphaFoldDB" id="A0A9Q1JSZ7"/>
<comment type="caution">
    <text evidence="1">The sequence shown here is derived from an EMBL/GenBank/DDBJ whole genome shotgun (WGS) entry which is preliminary data.</text>
</comment>
<dbReference type="Proteomes" id="UP001153076">
    <property type="component" value="Unassembled WGS sequence"/>
</dbReference>
<organism evidence="1 2">
    <name type="scientific">Carnegiea gigantea</name>
    <dbReference type="NCBI Taxonomy" id="171969"/>
    <lineage>
        <taxon>Eukaryota</taxon>
        <taxon>Viridiplantae</taxon>
        <taxon>Streptophyta</taxon>
        <taxon>Embryophyta</taxon>
        <taxon>Tracheophyta</taxon>
        <taxon>Spermatophyta</taxon>
        <taxon>Magnoliopsida</taxon>
        <taxon>eudicotyledons</taxon>
        <taxon>Gunneridae</taxon>
        <taxon>Pentapetalae</taxon>
        <taxon>Caryophyllales</taxon>
        <taxon>Cactineae</taxon>
        <taxon>Cactaceae</taxon>
        <taxon>Cactoideae</taxon>
        <taxon>Echinocereeae</taxon>
        <taxon>Carnegiea</taxon>
    </lineage>
</organism>
<dbReference type="Gene3D" id="3.40.630.10">
    <property type="entry name" value="Zn peptidases"/>
    <property type="match status" value="1"/>
</dbReference>
<name>A0A9Q1JSZ7_9CARY</name>
<evidence type="ECO:0000313" key="2">
    <source>
        <dbReference type="Proteomes" id="UP001153076"/>
    </source>
</evidence>